<evidence type="ECO:0000313" key="3">
    <source>
        <dbReference type="Proteomes" id="UP000009183"/>
    </source>
</evidence>
<evidence type="ECO:0000313" key="2">
    <source>
        <dbReference type="EMBL" id="CBI20253.3"/>
    </source>
</evidence>
<dbReference type="OrthoDB" id="1638417at2759"/>
<sequence length="114" mass="12437">MTFNIAFLLVFSTIASGLLFKGIPKADARGDFRCPRMIDCSKVCQGFPYKCVDGKCICGESKETQVFNSASQLEARVQPEESCASTKDCNVICPHSTKCANGQCVCEKTWISPP</sequence>
<protein>
    <submittedName>
        <fullName evidence="2">Uncharacterized protein</fullName>
    </submittedName>
</protein>
<reference evidence="3" key="1">
    <citation type="journal article" date="2007" name="Nature">
        <title>The grapevine genome sequence suggests ancestral hexaploidization in major angiosperm phyla.</title>
        <authorList>
            <consortium name="The French-Italian Public Consortium for Grapevine Genome Characterization."/>
            <person name="Jaillon O."/>
            <person name="Aury J.-M."/>
            <person name="Noel B."/>
            <person name="Policriti A."/>
            <person name="Clepet C."/>
            <person name="Casagrande A."/>
            <person name="Choisne N."/>
            <person name="Aubourg S."/>
            <person name="Vitulo N."/>
            <person name="Jubin C."/>
            <person name="Vezzi A."/>
            <person name="Legeai F."/>
            <person name="Hugueney P."/>
            <person name="Dasilva C."/>
            <person name="Horner D."/>
            <person name="Mica E."/>
            <person name="Jublot D."/>
            <person name="Poulain J."/>
            <person name="Bruyere C."/>
            <person name="Billault A."/>
            <person name="Segurens B."/>
            <person name="Gouyvenoux M."/>
            <person name="Ugarte E."/>
            <person name="Cattonaro F."/>
            <person name="Anthouard V."/>
            <person name="Vico V."/>
            <person name="Del Fabbro C."/>
            <person name="Alaux M."/>
            <person name="Di Gaspero G."/>
            <person name="Dumas V."/>
            <person name="Felice N."/>
            <person name="Paillard S."/>
            <person name="Juman I."/>
            <person name="Moroldo M."/>
            <person name="Scalabrin S."/>
            <person name="Canaguier A."/>
            <person name="Le Clainche I."/>
            <person name="Malacrida G."/>
            <person name="Durand E."/>
            <person name="Pesole G."/>
            <person name="Laucou V."/>
            <person name="Chatelet P."/>
            <person name="Merdinoglu D."/>
            <person name="Delledonne M."/>
            <person name="Pezzotti M."/>
            <person name="Lecharny A."/>
            <person name="Scarpelli C."/>
            <person name="Artiguenave F."/>
            <person name="Pe M.E."/>
            <person name="Valle G."/>
            <person name="Morgante M."/>
            <person name="Caboche M."/>
            <person name="Adam-Blondon A.-F."/>
            <person name="Weissenbach J."/>
            <person name="Quetier F."/>
            <person name="Wincker P."/>
        </authorList>
    </citation>
    <scope>NUCLEOTIDE SEQUENCE [LARGE SCALE GENOMIC DNA]</scope>
    <source>
        <strain evidence="3">cv. Pinot noir / PN40024</strain>
    </source>
</reference>
<dbReference type="eggNOG" id="ENOG502SE59">
    <property type="taxonomic scope" value="Eukaryota"/>
</dbReference>
<dbReference type="PaxDb" id="29760-VIT_19s0014g02130.t01"/>
<dbReference type="EMBL" id="FN595229">
    <property type="protein sequence ID" value="CBI20253.3"/>
    <property type="molecule type" value="Genomic_DNA"/>
</dbReference>
<accession>E0CSF4</accession>
<dbReference type="HOGENOM" id="CLU_2125609_0_0_1"/>
<gene>
    <name evidence="2" type="ordered locus">VIT_19s0014g02130</name>
</gene>
<feature type="signal peptide" evidence="1">
    <location>
        <begin position="1"/>
        <end position="17"/>
    </location>
</feature>
<feature type="chain" id="PRO_5003133169" evidence="1">
    <location>
        <begin position="18"/>
        <end position="114"/>
    </location>
</feature>
<name>E0CSF4_VITVI</name>
<proteinExistence type="predicted"/>
<dbReference type="Proteomes" id="UP000009183">
    <property type="component" value="Chromosome 19"/>
</dbReference>
<evidence type="ECO:0000256" key="1">
    <source>
        <dbReference type="SAM" id="SignalP"/>
    </source>
</evidence>
<dbReference type="InParanoid" id="E0CSF4"/>
<dbReference type="AlphaFoldDB" id="E0CSF4"/>
<organism evidence="2 3">
    <name type="scientific">Vitis vinifera</name>
    <name type="common">Grape</name>
    <dbReference type="NCBI Taxonomy" id="29760"/>
    <lineage>
        <taxon>Eukaryota</taxon>
        <taxon>Viridiplantae</taxon>
        <taxon>Streptophyta</taxon>
        <taxon>Embryophyta</taxon>
        <taxon>Tracheophyta</taxon>
        <taxon>Spermatophyta</taxon>
        <taxon>Magnoliopsida</taxon>
        <taxon>eudicotyledons</taxon>
        <taxon>Gunneridae</taxon>
        <taxon>Pentapetalae</taxon>
        <taxon>rosids</taxon>
        <taxon>Vitales</taxon>
        <taxon>Vitaceae</taxon>
        <taxon>Viteae</taxon>
        <taxon>Vitis</taxon>
    </lineage>
</organism>
<keyword evidence="1" id="KW-0732">Signal</keyword>
<keyword evidence="3" id="KW-1185">Reference proteome</keyword>